<accession>A0A8H4P458</accession>
<feature type="compositionally biased region" description="Basic and acidic residues" evidence="1">
    <location>
        <begin position="128"/>
        <end position="142"/>
    </location>
</feature>
<protein>
    <recommendedName>
        <fullName evidence="4">C2H2-type domain-containing protein</fullName>
    </recommendedName>
</protein>
<evidence type="ECO:0000256" key="1">
    <source>
        <dbReference type="SAM" id="MobiDB-lite"/>
    </source>
</evidence>
<evidence type="ECO:0000313" key="2">
    <source>
        <dbReference type="EMBL" id="KAF4461834.1"/>
    </source>
</evidence>
<evidence type="ECO:0000313" key="3">
    <source>
        <dbReference type="Proteomes" id="UP000554235"/>
    </source>
</evidence>
<comment type="caution">
    <text evidence="2">The sequence shown here is derived from an EMBL/GenBank/DDBJ whole genome shotgun (WGS) entry which is preliminary data.</text>
</comment>
<evidence type="ECO:0008006" key="4">
    <source>
        <dbReference type="Google" id="ProtNLM"/>
    </source>
</evidence>
<dbReference type="Proteomes" id="UP000554235">
    <property type="component" value="Unassembled WGS sequence"/>
</dbReference>
<dbReference type="OrthoDB" id="5422613at2759"/>
<dbReference type="PANTHER" id="PTHR38167:SF1">
    <property type="entry name" value="C2H2-TYPE DOMAIN-CONTAINING PROTEIN"/>
    <property type="match status" value="1"/>
</dbReference>
<organism evidence="2 3">
    <name type="scientific">Fusarium albosuccineum</name>
    <dbReference type="NCBI Taxonomy" id="1237068"/>
    <lineage>
        <taxon>Eukaryota</taxon>
        <taxon>Fungi</taxon>
        <taxon>Dikarya</taxon>
        <taxon>Ascomycota</taxon>
        <taxon>Pezizomycotina</taxon>
        <taxon>Sordariomycetes</taxon>
        <taxon>Hypocreomycetidae</taxon>
        <taxon>Hypocreales</taxon>
        <taxon>Nectriaceae</taxon>
        <taxon>Fusarium</taxon>
        <taxon>Fusarium decemcellulare species complex</taxon>
    </lineage>
</organism>
<gene>
    <name evidence="2" type="ORF">FALBO_11364</name>
</gene>
<dbReference type="PANTHER" id="PTHR38167">
    <property type="entry name" value="C2H2-TYPE DOMAIN-CONTAINING PROTEIN"/>
    <property type="match status" value="1"/>
</dbReference>
<proteinExistence type="predicted"/>
<dbReference type="AlphaFoldDB" id="A0A8H4P458"/>
<name>A0A8H4P458_9HYPO</name>
<sequence length="163" mass="18430">MINAPEQQLRAILLALCEDRAVRRHALQHYEALQAAASSETSLKRKAKDDLFVCVQCGEAFTNDDNHKEACVYHWGELEPDYDSLFWADHDENCHGIIDSAEMREEYPEGFVWNCCDGLGDTEGCTLGRHESHPDKSKKGTGEEPSESESEDDDDDDEDEDAY</sequence>
<reference evidence="2 3" key="1">
    <citation type="submission" date="2020-01" db="EMBL/GenBank/DDBJ databases">
        <title>Identification and distribution of gene clusters putatively required for synthesis of sphingolipid metabolism inhibitors in phylogenetically diverse species of the filamentous fungus Fusarium.</title>
        <authorList>
            <person name="Kim H.-S."/>
            <person name="Busman M."/>
            <person name="Brown D.W."/>
            <person name="Divon H."/>
            <person name="Uhlig S."/>
            <person name="Proctor R.H."/>
        </authorList>
    </citation>
    <scope>NUCLEOTIDE SEQUENCE [LARGE SCALE GENOMIC DNA]</scope>
    <source>
        <strain evidence="2 3">NRRL 20459</strain>
    </source>
</reference>
<feature type="compositionally biased region" description="Acidic residues" evidence="1">
    <location>
        <begin position="144"/>
        <end position="163"/>
    </location>
</feature>
<dbReference type="EMBL" id="JAADYS010001643">
    <property type="protein sequence ID" value="KAF4461834.1"/>
    <property type="molecule type" value="Genomic_DNA"/>
</dbReference>
<feature type="region of interest" description="Disordered" evidence="1">
    <location>
        <begin position="127"/>
        <end position="163"/>
    </location>
</feature>
<keyword evidence="3" id="KW-1185">Reference proteome</keyword>